<proteinExistence type="inferred from homology"/>
<dbReference type="PANTHER" id="PTHR42879">
    <property type="entry name" value="3-OXOACYL-(ACYL-CARRIER-PROTEIN) REDUCTASE"/>
    <property type="match status" value="1"/>
</dbReference>
<dbReference type="AlphaFoldDB" id="A0A6I4J2G4"/>
<dbReference type="InterPro" id="IPR050259">
    <property type="entry name" value="SDR"/>
</dbReference>
<reference evidence="2 3" key="1">
    <citation type="submission" date="2019-12" db="EMBL/GenBank/DDBJ databases">
        <authorList>
            <person name="Huq M.A."/>
        </authorList>
    </citation>
    <scope>NUCLEOTIDE SEQUENCE [LARGE SCALE GENOMIC DNA]</scope>
    <source>
        <strain evidence="2 3">MAH-20</strain>
    </source>
</reference>
<organism evidence="2 3">
    <name type="scientific">Sphingomonas horti</name>
    <dbReference type="NCBI Taxonomy" id="2682842"/>
    <lineage>
        <taxon>Bacteria</taxon>
        <taxon>Pseudomonadati</taxon>
        <taxon>Pseudomonadota</taxon>
        <taxon>Alphaproteobacteria</taxon>
        <taxon>Sphingomonadales</taxon>
        <taxon>Sphingomonadaceae</taxon>
        <taxon>Sphingomonas</taxon>
    </lineage>
</organism>
<gene>
    <name evidence="2" type="ORF">GON01_12810</name>
</gene>
<dbReference type="SUPFAM" id="SSF51735">
    <property type="entry name" value="NAD(P)-binding Rossmann-fold domains"/>
    <property type="match status" value="1"/>
</dbReference>
<dbReference type="Pfam" id="PF13561">
    <property type="entry name" value="adh_short_C2"/>
    <property type="match status" value="1"/>
</dbReference>
<dbReference type="NCBIfam" id="NF005753">
    <property type="entry name" value="PRK07577.1"/>
    <property type="match status" value="1"/>
</dbReference>
<dbReference type="PRINTS" id="PR00080">
    <property type="entry name" value="SDRFAMILY"/>
</dbReference>
<dbReference type="Proteomes" id="UP000441389">
    <property type="component" value="Unassembled WGS sequence"/>
</dbReference>
<dbReference type="InterPro" id="IPR036291">
    <property type="entry name" value="NAD(P)-bd_dom_sf"/>
</dbReference>
<protein>
    <submittedName>
        <fullName evidence="2">SDR family oxidoreductase</fullName>
    </submittedName>
</protein>
<sequence>MIRRTFLVTGASKGIGRAVSTMLADAGHNVVGLARGPDAGFPGTLVPMDLSDTQVAKDGLEELAHRFSFDGLVNNVGLVKLAPFGEIELGDVDELFRMNVHSAILAGQAVLPTLRKKRWGRIVNVTSLVVTGIPLRGAYAAAKAALNSLTRTWAMELADTGITVNAVAPGPVETELFRRNTPVGSEAEARFLSAIPMHRLGRPDEIAAAIAFLLSDGAGFITGQTLFVDGGASIGRQAL</sequence>
<dbReference type="InterPro" id="IPR002347">
    <property type="entry name" value="SDR_fam"/>
</dbReference>
<dbReference type="Gene3D" id="3.40.50.720">
    <property type="entry name" value="NAD(P)-binding Rossmann-like Domain"/>
    <property type="match status" value="1"/>
</dbReference>
<accession>A0A6I4J2G4</accession>
<dbReference type="PRINTS" id="PR00081">
    <property type="entry name" value="GDHRDH"/>
</dbReference>
<dbReference type="EMBL" id="WQMS01000016">
    <property type="protein sequence ID" value="MVO78810.1"/>
    <property type="molecule type" value="Genomic_DNA"/>
</dbReference>
<name>A0A6I4J2G4_9SPHN</name>
<keyword evidence="3" id="KW-1185">Reference proteome</keyword>
<evidence type="ECO:0000313" key="3">
    <source>
        <dbReference type="Proteomes" id="UP000441389"/>
    </source>
</evidence>
<comment type="caution">
    <text evidence="2">The sequence shown here is derived from an EMBL/GenBank/DDBJ whole genome shotgun (WGS) entry which is preliminary data.</text>
</comment>
<dbReference type="FunFam" id="3.40.50.720:FF:000084">
    <property type="entry name" value="Short-chain dehydrogenase reductase"/>
    <property type="match status" value="1"/>
</dbReference>
<evidence type="ECO:0000256" key="1">
    <source>
        <dbReference type="ARBA" id="ARBA00006484"/>
    </source>
</evidence>
<evidence type="ECO:0000313" key="2">
    <source>
        <dbReference type="EMBL" id="MVO78810.1"/>
    </source>
</evidence>
<comment type="similarity">
    <text evidence="1">Belongs to the short-chain dehydrogenases/reductases (SDR) family.</text>
</comment>